<evidence type="ECO:0000313" key="2">
    <source>
        <dbReference type="WBParaSite" id="nRc.2.0.1.t17452-RA"/>
    </source>
</evidence>
<proteinExistence type="predicted"/>
<sequence length="370" mass="40393">METTIEQINIDEPDYTAKPHSHFHFYSCLLNIIYFQNRFSFPAPVYTYPLLTTASVHMLTAEELFDRPTWAIEVEPTDEELLDTPIFDLNIVKLPPSADMSALPAPTATTDFMVTVTQITDFLKLMLNDISTLAPVPMDESTLVQPIAMDAETNTTTAEQMLTDIPEETPANQSTAMDVVQQEPTAVAVLPTPTVDPRIYLATPAVLPRHWMMATVAAAKYTMASFGHSPHGISFPVTATLYVVPKTPLNGLSGWAQGGNTTYFAAAADTSFSCPSCSSTGSGCGSSSHTAACRTAAQPPPPAPLLLPMAPMDVQTPQAPSTSTLALDCHGHPIPRPGCYEHSAERKQNQHYRITKNYRKWITKNLTKHV</sequence>
<dbReference type="WBParaSite" id="nRc.2.0.1.t17452-RA">
    <property type="protein sequence ID" value="nRc.2.0.1.t17452-RA"/>
    <property type="gene ID" value="nRc.2.0.1.g17452"/>
</dbReference>
<organism evidence="1 2">
    <name type="scientific">Romanomermis culicivorax</name>
    <name type="common">Nematode worm</name>
    <dbReference type="NCBI Taxonomy" id="13658"/>
    <lineage>
        <taxon>Eukaryota</taxon>
        <taxon>Metazoa</taxon>
        <taxon>Ecdysozoa</taxon>
        <taxon>Nematoda</taxon>
        <taxon>Enoplea</taxon>
        <taxon>Dorylaimia</taxon>
        <taxon>Mermithida</taxon>
        <taxon>Mermithoidea</taxon>
        <taxon>Mermithidae</taxon>
        <taxon>Romanomermis</taxon>
    </lineage>
</organism>
<accession>A0A915IUF9</accession>
<protein>
    <submittedName>
        <fullName evidence="2">Uncharacterized protein</fullName>
    </submittedName>
</protein>
<reference evidence="2" key="1">
    <citation type="submission" date="2022-11" db="UniProtKB">
        <authorList>
            <consortium name="WormBaseParasite"/>
        </authorList>
    </citation>
    <scope>IDENTIFICATION</scope>
</reference>
<name>A0A915IUF9_ROMCU</name>
<evidence type="ECO:0000313" key="1">
    <source>
        <dbReference type="Proteomes" id="UP000887565"/>
    </source>
</evidence>
<dbReference type="AlphaFoldDB" id="A0A915IUF9"/>
<dbReference type="Proteomes" id="UP000887565">
    <property type="component" value="Unplaced"/>
</dbReference>
<keyword evidence="1" id="KW-1185">Reference proteome</keyword>